<comment type="caution">
    <text evidence="4">The sequence shown here is derived from an EMBL/GenBank/DDBJ whole genome shotgun (WGS) entry which is preliminary data.</text>
</comment>
<sequence length="205" mass="22885">MNHDDISRSTLQHYNEHAEDFFAGTIDHDVSQNIAALLGAITTPAPHTILDLGCGPGRDLKTFSGLGHRAIGLDGSERFVAMAREYSGCEVWQQDFLHLDLPPALFDGIFANAVLFHVPSAALPHTLDQLFGTLKPGGVLFTSNPRGENQEGWNGERYGTYHDYDSWERFLLAAGFVALHHYYRPPGLPREQQPWLASVWRKPMC</sequence>
<dbReference type="Proteomes" id="UP000540787">
    <property type="component" value="Unassembled WGS sequence"/>
</dbReference>
<evidence type="ECO:0000313" key="4">
    <source>
        <dbReference type="EMBL" id="MBB6132184.1"/>
    </source>
</evidence>
<accession>A0A7W9WVJ6</accession>
<dbReference type="InterPro" id="IPR041698">
    <property type="entry name" value="Methyltransf_25"/>
</dbReference>
<keyword evidence="2 4" id="KW-0808">Transferase</keyword>
<proteinExistence type="predicted"/>
<evidence type="ECO:0000256" key="2">
    <source>
        <dbReference type="ARBA" id="ARBA00022679"/>
    </source>
</evidence>
<keyword evidence="1 4" id="KW-0489">Methyltransferase</keyword>
<dbReference type="EMBL" id="JACHBX010000001">
    <property type="protein sequence ID" value="MBB6132184.1"/>
    <property type="molecule type" value="Genomic_DNA"/>
</dbReference>
<evidence type="ECO:0000313" key="5">
    <source>
        <dbReference type="Proteomes" id="UP000540787"/>
    </source>
</evidence>
<protein>
    <submittedName>
        <fullName evidence="4">SAM-dependent methyltransferase</fullName>
    </submittedName>
</protein>
<organism evidence="4 5">
    <name type="scientific">Massilia aurea</name>
    <dbReference type="NCBI Taxonomy" id="373040"/>
    <lineage>
        <taxon>Bacteria</taxon>
        <taxon>Pseudomonadati</taxon>
        <taxon>Pseudomonadota</taxon>
        <taxon>Betaproteobacteria</taxon>
        <taxon>Burkholderiales</taxon>
        <taxon>Oxalobacteraceae</taxon>
        <taxon>Telluria group</taxon>
        <taxon>Massilia</taxon>
    </lineage>
</organism>
<dbReference type="GO" id="GO:0032259">
    <property type="term" value="P:methylation"/>
    <property type="evidence" value="ECO:0007669"/>
    <property type="project" value="UniProtKB-KW"/>
</dbReference>
<dbReference type="CDD" id="cd02440">
    <property type="entry name" value="AdoMet_MTases"/>
    <property type="match status" value="1"/>
</dbReference>
<dbReference type="SUPFAM" id="SSF53335">
    <property type="entry name" value="S-adenosyl-L-methionine-dependent methyltransferases"/>
    <property type="match status" value="1"/>
</dbReference>
<dbReference type="Pfam" id="PF13649">
    <property type="entry name" value="Methyltransf_25"/>
    <property type="match status" value="1"/>
</dbReference>
<name>A0A7W9WVJ6_9BURK</name>
<feature type="domain" description="Methyltransferase" evidence="3">
    <location>
        <begin position="49"/>
        <end position="138"/>
    </location>
</feature>
<evidence type="ECO:0000256" key="1">
    <source>
        <dbReference type="ARBA" id="ARBA00022603"/>
    </source>
</evidence>
<keyword evidence="5" id="KW-1185">Reference proteome</keyword>
<evidence type="ECO:0000259" key="3">
    <source>
        <dbReference type="Pfam" id="PF13649"/>
    </source>
</evidence>
<dbReference type="InterPro" id="IPR029063">
    <property type="entry name" value="SAM-dependent_MTases_sf"/>
</dbReference>
<dbReference type="AlphaFoldDB" id="A0A7W9WVJ6"/>
<dbReference type="PANTHER" id="PTHR43861:SF1">
    <property type="entry name" value="TRANS-ACONITATE 2-METHYLTRANSFERASE"/>
    <property type="match status" value="1"/>
</dbReference>
<dbReference type="RefSeq" id="WP_183550015.1">
    <property type="nucleotide sequence ID" value="NZ_JACHBX010000001.1"/>
</dbReference>
<gene>
    <name evidence="4" type="ORF">HD842_000295</name>
</gene>
<dbReference type="PANTHER" id="PTHR43861">
    <property type="entry name" value="TRANS-ACONITATE 2-METHYLTRANSFERASE-RELATED"/>
    <property type="match status" value="1"/>
</dbReference>
<dbReference type="Gene3D" id="3.40.50.150">
    <property type="entry name" value="Vaccinia Virus protein VP39"/>
    <property type="match status" value="1"/>
</dbReference>
<dbReference type="GO" id="GO:0008168">
    <property type="term" value="F:methyltransferase activity"/>
    <property type="evidence" value="ECO:0007669"/>
    <property type="project" value="UniProtKB-KW"/>
</dbReference>
<reference evidence="4 5" key="1">
    <citation type="submission" date="2020-08" db="EMBL/GenBank/DDBJ databases">
        <title>The Agave Microbiome: Exploring the role of microbial communities in plant adaptations to desert environments.</title>
        <authorList>
            <person name="Partida-Martinez L.P."/>
        </authorList>
    </citation>
    <scope>NUCLEOTIDE SEQUENCE [LARGE SCALE GENOMIC DNA]</scope>
    <source>
        <strain evidence="4 5">AT3.2</strain>
    </source>
</reference>